<evidence type="ECO:0000313" key="2">
    <source>
        <dbReference type="EMBL" id="AKH41313.1"/>
    </source>
</evidence>
<dbReference type="PROSITE" id="PS50977">
    <property type="entry name" value="HTH_TETR_2"/>
    <property type="match status" value="1"/>
</dbReference>
<dbReference type="AlphaFoldDB" id="A0A0F7KL77"/>
<dbReference type="STRING" id="1267766.WYH_00249"/>
<keyword evidence="1" id="KW-0238">DNA-binding</keyword>
<dbReference type="Pfam" id="PF00440">
    <property type="entry name" value="TetR_N"/>
    <property type="match status" value="1"/>
</dbReference>
<dbReference type="RefSeq" id="WP_046902375.1">
    <property type="nucleotide sequence ID" value="NZ_CP011452.2"/>
</dbReference>
<evidence type="ECO:0000256" key="1">
    <source>
        <dbReference type="ARBA" id="ARBA00023125"/>
    </source>
</evidence>
<protein>
    <submittedName>
        <fullName evidence="2">TetR family regulatory protein</fullName>
    </submittedName>
</protein>
<dbReference type="EMBL" id="CP011452">
    <property type="protein sequence ID" value="AKH41313.1"/>
    <property type="molecule type" value="Genomic_DNA"/>
</dbReference>
<accession>A0A0F7KL77</accession>
<name>A0A0F7KL77_9SPHN</name>
<dbReference type="KEGG" id="aay:WYH_00249"/>
<sequence>MSQTTRVKLLSAAEKVLLREGVNMLTVRHIGEVSGLNPTLITYHFGSVARLLAELCELNMGAMREGWRALEDRTATDAMTVDEVLRLWLAPLLAPASSERSGRALVVLDEIASHGDEQLRANINNAMRDVAILVREILAPKLPHLDEAELGRRLRFIAGAALGPPPRGRIDGAWAPSAEEALNSICRFAAQALAA</sequence>
<dbReference type="InterPro" id="IPR001647">
    <property type="entry name" value="HTH_TetR"/>
</dbReference>
<gene>
    <name evidence="2" type="ORF">WYH_00249</name>
</gene>
<reference evidence="2" key="1">
    <citation type="submission" date="2015-05" db="EMBL/GenBank/DDBJ databases">
        <title>The complete genome of Altererythrobacter atlanticus strain 26DY36.</title>
        <authorList>
            <person name="Wu Y.-H."/>
            <person name="Cheng H."/>
            <person name="Wu X.-W."/>
        </authorList>
    </citation>
    <scope>NUCLEOTIDE SEQUENCE [LARGE SCALE GENOMIC DNA]</scope>
    <source>
        <strain evidence="2">26DY36</strain>
    </source>
</reference>
<dbReference type="InterPro" id="IPR036271">
    <property type="entry name" value="Tet_transcr_reg_TetR-rel_C_sf"/>
</dbReference>
<dbReference type="SUPFAM" id="SSF46689">
    <property type="entry name" value="Homeodomain-like"/>
    <property type="match status" value="1"/>
</dbReference>
<dbReference type="PATRIC" id="fig|1267766.3.peg.256"/>
<keyword evidence="3" id="KW-1185">Reference proteome</keyword>
<dbReference type="SUPFAM" id="SSF48498">
    <property type="entry name" value="Tetracyclin repressor-like, C-terminal domain"/>
    <property type="match status" value="1"/>
</dbReference>
<dbReference type="InterPro" id="IPR041586">
    <property type="entry name" value="PsrA_TetR_C"/>
</dbReference>
<dbReference type="InterPro" id="IPR009057">
    <property type="entry name" value="Homeodomain-like_sf"/>
</dbReference>
<dbReference type="Pfam" id="PF17939">
    <property type="entry name" value="TetR_C_30"/>
    <property type="match status" value="1"/>
</dbReference>
<evidence type="ECO:0000313" key="3">
    <source>
        <dbReference type="Proteomes" id="UP000034392"/>
    </source>
</evidence>
<dbReference type="Gene3D" id="1.10.357.10">
    <property type="entry name" value="Tetracycline Repressor, domain 2"/>
    <property type="match status" value="1"/>
</dbReference>
<dbReference type="GO" id="GO:0003677">
    <property type="term" value="F:DNA binding"/>
    <property type="evidence" value="ECO:0007669"/>
    <property type="project" value="UniProtKB-UniRule"/>
</dbReference>
<dbReference type="OrthoDB" id="2356263at2"/>
<organism evidence="2 3">
    <name type="scientific">Croceibacterium atlanticum</name>
    <dbReference type="NCBI Taxonomy" id="1267766"/>
    <lineage>
        <taxon>Bacteria</taxon>
        <taxon>Pseudomonadati</taxon>
        <taxon>Pseudomonadota</taxon>
        <taxon>Alphaproteobacteria</taxon>
        <taxon>Sphingomonadales</taxon>
        <taxon>Erythrobacteraceae</taxon>
        <taxon>Croceibacterium</taxon>
    </lineage>
</organism>
<dbReference type="Proteomes" id="UP000034392">
    <property type="component" value="Chromosome"/>
</dbReference>
<proteinExistence type="predicted"/>